<evidence type="ECO:0000313" key="3">
    <source>
        <dbReference type="Proteomes" id="UP001523543"/>
    </source>
</evidence>
<feature type="region of interest" description="Disordered" evidence="1">
    <location>
        <begin position="1"/>
        <end position="24"/>
    </location>
</feature>
<reference evidence="2 3" key="1">
    <citation type="submission" date="2022-06" db="EMBL/GenBank/DDBJ databases">
        <title>Acetobacer genomes from food samples.</title>
        <authorList>
            <person name="Sombolestani A."/>
        </authorList>
    </citation>
    <scope>NUCLEOTIDE SEQUENCE [LARGE SCALE GENOMIC DNA]</scope>
    <source>
        <strain evidence="2 3">R-83281</strain>
    </source>
</reference>
<dbReference type="EMBL" id="JAMYZR010000009">
    <property type="protein sequence ID" value="MCP1245971.1"/>
    <property type="molecule type" value="Genomic_DNA"/>
</dbReference>
<dbReference type="Proteomes" id="UP001523543">
    <property type="component" value="Unassembled WGS sequence"/>
</dbReference>
<proteinExistence type="predicted"/>
<keyword evidence="3" id="KW-1185">Reference proteome</keyword>
<evidence type="ECO:0000256" key="1">
    <source>
        <dbReference type="SAM" id="MobiDB-lite"/>
    </source>
</evidence>
<gene>
    <name evidence="2" type="ORF">NKW54_08465</name>
</gene>
<name>A0ABT1ERF5_9PROT</name>
<protein>
    <submittedName>
        <fullName evidence="2">Phage tail assembly protein</fullName>
    </submittedName>
</protein>
<accession>A0ABT1ERF5</accession>
<evidence type="ECO:0000313" key="2">
    <source>
        <dbReference type="EMBL" id="MCP1245971.1"/>
    </source>
</evidence>
<sequence>MDKLEEELFGGQSSETEGDEQDGVFVTAPIRTKDDRELTTLSCREPSVGECLLATRTIGKRPTLETVYASEIALLCRVTGWPQAAVDQLPTRTLDAAVAYISHFEEEARRKPDEEPDCQDTFYLSLTLPITAVNRDWQDMDLREPTVAERRRFKAQEQRGSMADFLEAEINLLTDVSGWQRAAVLKMPISQFAKASDYLTGFFIAGQKTGSVSLPI</sequence>
<comment type="caution">
    <text evidence="2">The sequence shown here is derived from an EMBL/GenBank/DDBJ whole genome shotgun (WGS) entry which is preliminary data.</text>
</comment>
<dbReference type="InterPro" id="IPR019289">
    <property type="entry name" value="Phage_tail_E/E"/>
</dbReference>
<organism evidence="2 3">
    <name type="scientific">Acetobacter cerevisiae</name>
    <dbReference type="NCBI Taxonomy" id="178900"/>
    <lineage>
        <taxon>Bacteria</taxon>
        <taxon>Pseudomonadati</taxon>
        <taxon>Pseudomonadota</taxon>
        <taxon>Alphaproteobacteria</taxon>
        <taxon>Acetobacterales</taxon>
        <taxon>Acetobacteraceae</taxon>
        <taxon>Acetobacter</taxon>
    </lineage>
</organism>
<dbReference type="Pfam" id="PF10109">
    <property type="entry name" value="Phage_TAC_7"/>
    <property type="match status" value="2"/>
</dbReference>
<dbReference type="RefSeq" id="WP_253550185.1">
    <property type="nucleotide sequence ID" value="NZ_JAMYZR010000009.1"/>
</dbReference>